<evidence type="ECO:0000313" key="7">
    <source>
        <dbReference type="Proteomes" id="UP000092730"/>
    </source>
</evidence>
<reference evidence="6" key="4">
    <citation type="submission" date="2024-02" db="EMBL/GenBank/DDBJ databases">
        <title>Comparative genomics of Cryptococcus and Kwoniella reveals pathogenesis evolution and contrasting modes of karyotype evolution via chromosome fusion or intercentromeric recombination.</title>
        <authorList>
            <person name="Coelho M.A."/>
            <person name="David-Palma M."/>
            <person name="Shea T."/>
            <person name="Bowers K."/>
            <person name="McGinley-Smith S."/>
            <person name="Mohammad A.W."/>
            <person name="Gnirke A."/>
            <person name="Yurkov A.M."/>
            <person name="Nowrousian M."/>
            <person name="Sun S."/>
            <person name="Cuomo C.A."/>
            <person name="Heitman J."/>
        </authorList>
    </citation>
    <scope>NUCLEOTIDE SEQUENCE</scope>
    <source>
        <strain evidence="6">CBS 10118</strain>
    </source>
</reference>
<feature type="compositionally biased region" description="Low complexity" evidence="3">
    <location>
        <begin position="573"/>
        <end position="583"/>
    </location>
</feature>
<sequence>MGKSRLDEISCAICYDPLFTLRDDLDDLVPIATCDCGHVFHEPCVLKWFTTQSEAYLASARERDQDGRYGSPSLSDAPAECPTCRTEVYADPETGQPSIHRLFIDFSESSNNSHYIGSSPPPSSWSKYFSRKGKEKEKEVLGLARRAKGIGEEVKGLNADSEEEEMEGMIRRGEGLVADLVGEKVLGTVQNYIDALTKELKTLHQTLQTNPLIPNLRAKLAEKETELTNLHRQSRLNAQREIKKVKEEEQARCERRVKKAEEERDLIKREYEREKVQRKAGLKAMEERENDTKRRLEEITEQLKKEKEDRRSKETTLQERNKQLKMFQKKVEDRKELKARIAALEADNARLRSSMYEGIVPSDVEDLKGRGGDTSIQEISETYFPSSSRSRTRNGRHSTAKMEEDDSLQIEMPSFHDDSFRSPNQLLPSRTTMRNLDSTEFDRDQDEDDSPSKHTRQKQRMHPTARTIAVDYKAERRRSSSSKYFPGEDEKENEYSRYSGGVKKGEDGPSPPKRSKTNPFVTTKASNERRKELPSLGQMSTSTSTSSDRKGAIGRTNQNQGWNDVSIIDLATESSSNESSPRRPVVRKREQQRSVVDMLGLADGMGRPRKGVVSGQKVRRKF</sequence>
<keyword evidence="1" id="KW-0479">Metal-binding</keyword>
<dbReference type="EMBL" id="KI894018">
    <property type="protein sequence ID" value="OCF28540.1"/>
    <property type="molecule type" value="Genomic_DNA"/>
</dbReference>
<dbReference type="RefSeq" id="XP_019049610.1">
    <property type="nucleotide sequence ID" value="XM_019186732.1"/>
</dbReference>
<gene>
    <name evidence="5" type="ORF">I302_00027</name>
    <name evidence="6" type="ORF">I302_101344</name>
</gene>
<dbReference type="CDD" id="cd16448">
    <property type="entry name" value="RING-H2"/>
    <property type="match status" value="1"/>
</dbReference>
<dbReference type="GO" id="GO:0031297">
    <property type="term" value="P:replication fork processing"/>
    <property type="evidence" value="ECO:0007669"/>
    <property type="project" value="TreeGrafter"/>
</dbReference>
<keyword evidence="1" id="KW-0863">Zinc-finger</keyword>
<dbReference type="InterPro" id="IPR013083">
    <property type="entry name" value="Znf_RING/FYVE/PHD"/>
</dbReference>
<feature type="compositionally biased region" description="Polar residues" evidence="3">
    <location>
        <begin position="421"/>
        <end position="438"/>
    </location>
</feature>
<dbReference type="Proteomes" id="UP000092730">
    <property type="component" value="Chromosome 1"/>
</dbReference>
<feature type="compositionally biased region" description="Polar residues" evidence="3">
    <location>
        <begin position="537"/>
        <end position="546"/>
    </location>
</feature>
<feature type="domain" description="RING-type" evidence="4">
    <location>
        <begin position="11"/>
        <end position="85"/>
    </location>
</feature>
<feature type="region of interest" description="Disordered" evidence="3">
    <location>
        <begin position="363"/>
        <end position="622"/>
    </location>
</feature>
<reference evidence="5" key="1">
    <citation type="submission" date="2013-07" db="EMBL/GenBank/DDBJ databases">
        <title>The Genome Sequence of Cryptococcus bestiolae CBS10118.</title>
        <authorList>
            <consortium name="The Broad Institute Genome Sequencing Platform"/>
            <person name="Cuomo C."/>
            <person name="Litvintseva A."/>
            <person name="Chen Y."/>
            <person name="Heitman J."/>
            <person name="Sun S."/>
            <person name="Springer D."/>
            <person name="Dromer F."/>
            <person name="Young S.K."/>
            <person name="Zeng Q."/>
            <person name="Gargeya S."/>
            <person name="Fitzgerald M."/>
            <person name="Abouelleil A."/>
            <person name="Alvarado L."/>
            <person name="Berlin A.M."/>
            <person name="Chapman S.B."/>
            <person name="Dewar J."/>
            <person name="Goldberg J."/>
            <person name="Griggs A."/>
            <person name="Gujja S."/>
            <person name="Hansen M."/>
            <person name="Howarth C."/>
            <person name="Imamovic A."/>
            <person name="Larimer J."/>
            <person name="McCowan C."/>
            <person name="Murphy C."/>
            <person name="Pearson M."/>
            <person name="Priest M."/>
            <person name="Roberts A."/>
            <person name="Saif S."/>
            <person name="Shea T."/>
            <person name="Sykes S."/>
            <person name="Wortman J."/>
            <person name="Nusbaum C."/>
            <person name="Birren B."/>
        </authorList>
    </citation>
    <scope>NUCLEOTIDE SEQUENCE [LARGE SCALE GENOMIC DNA]</scope>
    <source>
        <strain evidence="5">CBS 10118</strain>
    </source>
</reference>
<dbReference type="GO" id="GO:0008270">
    <property type="term" value="F:zinc ion binding"/>
    <property type="evidence" value="ECO:0007669"/>
    <property type="project" value="UniProtKB-KW"/>
</dbReference>
<evidence type="ECO:0000256" key="1">
    <source>
        <dbReference type="PROSITE-ProRule" id="PRU00175"/>
    </source>
</evidence>
<reference evidence="6" key="2">
    <citation type="submission" date="2013-07" db="EMBL/GenBank/DDBJ databases">
        <authorList>
            <consortium name="The Broad Institute Genome Sequencing Platform"/>
            <person name="Cuomo C."/>
            <person name="Litvintseva A."/>
            <person name="Chen Y."/>
            <person name="Heitman J."/>
            <person name="Sun S."/>
            <person name="Springer D."/>
            <person name="Dromer F."/>
            <person name="Young S.K."/>
            <person name="Zeng Q."/>
            <person name="Gargeya S."/>
            <person name="Fitzgerald M."/>
            <person name="Abouelleil A."/>
            <person name="Alvarado L."/>
            <person name="Berlin A.M."/>
            <person name="Chapman S.B."/>
            <person name="Dewar J."/>
            <person name="Goldberg J."/>
            <person name="Griggs A."/>
            <person name="Gujja S."/>
            <person name="Hansen M."/>
            <person name="Howarth C."/>
            <person name="Imamovic A."/>
            <person name="Larimer J."/>
            <person name="McCowan C."/>
            <person name="Murphy C."/>
            <person name="Pearson M."/>
            <person name="Priest M."/>
            <person name="Roberts A."/>
            <person name="Saif S."/>
            <person name="Shea T."/>
            <person name="Sykes S."/>
            <person name="Wortman J."/>
            <person name="Nusbaum C."/>
            <person name="Birren B."/>
        </authorList>
    </citation>
    <scope>NUCLEOTIDE SEQUENCE</scope>
    <source>
        <strain evidence="6">CBS 10118</strain>
    </source>
</reference>
<dbReference type="GeneID" id="30204426"/>
<keyword evidence="1" id="KW-0862">Zinc</keyword>
<dbReference type="SMART" id="SM00184">
    <property type="entry name" value="RING"/>
    <property type="match status" value="1"/>
</dbReference>
<feature type="compositionally biased region" description="Polar residues" evidence="3">
    <location>
        <begin position="374"/>
        <end position="389"/>
    </location>
</feature>
<dbReference type="GO" id="GO:0005634">
    <property type="term" value="C:nucleus"/>
    <property type="evidence" value="ECO:0007669"/>
    <property type="project" value="TreeGrafter"/>
</dbReference>
<accession>A0A1B9GBZ2</accession>
<dbReference type="EMBL" id="CP144541">
    <property type="protein sequence ID" value="WVW79376.1"/>
    <property type="molecule type" value="Genomic_DNA"/>
</dbReference>
<keyword evidence="2" id="KW-0175">Coiled coil</keyword>
<dbReference type="AlphaFoldDB" id="A0A1B9GBZ2"/>
<dbReference type="InterPro" id="IPR052639">
    <property type="entry name" value="TRAIP_ubiq-protein_ligase"/>
</dbReference>
<dbReference type="PANTHER" id="PTHR46569">
    <property type="entry name" value="E3 UBIQUITIN-PROTEIN LIGASE TRAIP"/>
    <property type="match status" value="1"/>
</dbReference>
<dbReference type="GO" id="GO:0090734">
    <property type="term" value="C:site of DNA damage"/>
    <property type="evidence" value="ECO:0007669"/>
    <property type="project" value="TreeGrafter"/>
</dbReference>
<dbReference type="PANTHER" id="PTHR46569:SF1">
    <property type="entry name" value="E3 UBIQUITIN-PROTEIN LIGASE RFWD3-RELATED"/>
    <property type="match status" value="1"/>
</dbReference>
<dbReference type="Pfam" id="PF13639">
    <property type="entry name" value="zf-RING_2"/>
    <property type="match status" value="1"/>
</dbReference>
<proteinExistence type="predicted"/>
<dbReference type="SUPFAM" id="SSF57850">
    <property type="entry name" value="RING/U-box"/>
    <property type="match status" value="1"/>
</dbReference>
<dbReference type="OrthoDB" id="3219336at2759"/>
<protein>
    <recommendedName>
        <fullName evidence="4">RING-type domain-containing protein</fullName>
    </recommendedName>
</protein>
<feature type="compositionally biased region" description="Basic residues" evidence="3">
    <location>
        <begin position="453"/>
        <end position="463"/>
    </location>
</feature>
<feature type="compositionally biased region" description="Basic residues" evidence="3">
    <location>
        <begin position="390"/>
        <end position="399"/>
    </location>
</feature>
<feature type="coiled-coil region" evidence="2">
    <location>
        <begin position="213"/>
        <end position="354"/>
    </location>
</feature>
<evidence type="ECO:0000313" key="6">
    <source>
        <dbReference type="EMBL" id="WVW79376.1"/>
    </source>
</evidence>
<organism evidence="5">
    <name type="scientific">Kwoniella bestiolae CBS 10118</name>
    <dbReference type="NCBI Taxonomy" id="1296100"/>
    <lineage>
        <taxon>Eukaryota</taxon>
        <taxon>Fungi</taxon>
        <taxon>Dikarya</taxon>
        <taxon>Basidiomycota</taxon>
        <taxon>Agaricomycotina</taxon>
        <taxon>Tremellomycetes</taxon>
        <taxon>Tremellales</taxon>
        <taxon>Cryptococcaceae</taxon>
        <taxon>Kwoniella</taxon>
    </lineage>
</organism>
<dbReference type="GO" id="GO:0016567">
    <property type="term" value="P:protein ubiquitination"/>
    <property type="evidence" value="ECO:0007669"/>
    <property type="project" value="TreeGrafter"/>
</dbReference>
<dbReference type="InterPro" id="IPR001841">
    <property type="entry name" value="Znf_RING"/>
</dbReference>
<name>A0A1B9GBZ2_9TREE</name>
<dbReference type="STRING" id="1296100.A0A1B9GBZ2"/>
<dbReference type="PROSITE" id="PS50089">
    <property type="entry name" value="ZF_RING_2"/>
    <property type="match status" value="1"/>
</dbReference>
<evidence type="ECO:0000256" key="2">
    <source>
        <dbReference type="SAM" id="Coils"/>
    </source>
</evidence>
<reference evidence="5" key="3">
    <citation type="submission" date="2014-01" db="EMBL/GenBank/DDBJ databases">
        <title>Evolution of pathogenesis and genome organization in the Tremellales.</title>
        <authorList>
            <person name="Cuomo C."/>
            <person name="Litvintseva A."/>
            <person name="Heitman J."/>
            <person name="Chen Y."/>
            <person name="Sun S."/>
            <person name="Springer D."/>
            <person name="Dromer F."/>
            <person name="Young S."/>
            <person name="Zeng Q."/>
            <person name="Chapman S."/>
            <person name="Gujja S."/>
            <person name="Saif S."/>
            <person name="Birren B."/>
        </authorList>
    </citation>
    <scope>NUCLEOTIDE SEQUENCE</scope>
    <source>
        <strain evidence="5">CBS 10118</strain>
    </source>
</reference>
<dbReference type="KEGG" id="kbi:30204426"/>
<dbReference type="VEuPathDB" id="FungiDB:I302_00027"/>
<evidence type="ECO:0000259" key="4">
    <source>
        <dbReference type="PROSITE" id="PS50089"/>
    </source>
</evidence>
<evidence type="ECO:0000313" key="5">
    <source>
        <dbReference type="EMBL" id="OCF28540.1"/>
    </source>
</evidence>
<keyword evidence="7" id="KW-1185">Reference proteome</keyword>
<dbReference type="Gene3D" id="3.30.40.10">
    <property type="entry name" value="Zinc/RING finger domain, C3HC4 (zinc finger)"/>
    <property type="match status" value="1"/>
</dbReference>
<evidence type="ECO:0000256" key="3">
    <source>
        <dbReference type="SAM" id="MobiDB-lite"/>
    </source>
</evidence>
<dbReference type="GO" id="GO:0061630">
    <property type="term" value="F:ubiquitin protein ligase activity"/>
    <property type="evidence" value="ECO:0007669"/>
    <property type="project" value="TreeGrafter"/>
</dbReference>